<keyword evidence="1" id="KW-0472">Membrane</keyword>
<proteinExistence type="predicted"/>
<reference evidence="2 3" key="1">
    <citation type="submission" date="2020-04" db="EMBL/GenBank/DDBJ databases">
        <title>Perkinsus chesapeaki whole genome sequence.</title>
        <authorList>
            <person name="Bogema D.R."/>
        </authorList>
    </citation>
    <scope>NUCLEOTIDE SEQUENCE [LARGE SCALE GENOMIC DNA]</scope>
    <source>
        <strain evidence="2">ATCC PRA-425</strain>
    </source>
</reference>
<protein>
    <submittedName>
        <fullName evidence="2">Uncharacterized protein</fullName>
    </submittedName>
</protein>
<keyword evidence="1" id="KW-0812">Transmembrane</keyword>
<organism evidence="2 3">
    <name type="scientific">Perkinsus chesapeaki</name>
    <name type="common">Clam parasite</name>
    <name type="synonym">Perkinsus andrewsi</name>
    <dbReference type="NCBI Taxonomy" id="330153"/>
    <lineage>
        <taxon>Eukaryota</taxon>
        <taxon>Sar</taxon>
        <taxon>Alveolata</taxon>
        <taxon>Perkinsozoa</taxon>
        <taxon>Perkinsea</taxon>
        <taxon>Perkinsida</taxon>
        <taxon>Perkinsidae</taxon>
        <taxon>Perkinsus</taxon>
    </lineage>
</organism>
<dbReference type="Proteomes" id="UP000591131">
    <property type="component" value="Unassembled WGS sequence"/>
</dbReference>
<dbReference type="AlphaFoldDB" id="A0A7J6MA73"/>
<sequence length="99" mass="11562">MVREEGLPFVTWYGVWYFTGLGLSYIAVSWRPEIYNEVVTVMKLTGIDRFIDLDHLDPEIGKWTVILAMNNILEIPRVPFVLASHSWWKRAILARALRV</sequence>
<keyword evidence="3" id="KW-1185">Reference proteome</keyword>
<keyword evidence="1" id="KW-1133">Transmembrane helix</keyword>
<dbReference type="OrthoDB" id="441016at2759"/>
<dbReference type="EMBL" id="JAAPAO010000191">
    <property type="protein sequence ID" value="KAF4668429.1"/>
    <property type="molecule type" value="Genomic_DNA"/>
</dbReference>
<accession>A0A7J6MA73</accession>
<name>A0A7J6MA73_PERCH</name>
<evidence type="ECO:0000256" key="1">
    <source>
        <dbReference type="SAM" id="Phobius"/>
    </source>
</evidence>
<gene>
    <name evidence="2" type="ORF">FOL47_003051</name>
</gene>
<evidence type="ECO:0000313" key="3">
    <source>
        <dbReference type="Proteomes" id="UP000591131"/>
    </source>
</evidence>
<comment type="caution">
    <text evidence="2">The sequence shown here is derived from an EMBL/GenBank/DDBJ whole genome shotgun (WGS) entry which is preliminary data.</text>
</comment>
<evidence type="ECO:0000313" key="2">
    <source>
        <dbReference type="EMBL" id="KAF4668429.1"/>
    </source>
</evidence>
<feature type="transmembrane region" description="Helical" evidence="1">
    <location>
        <begin position="6"/>
        <end position="28"/>
    </location>
</feature>